<proteinExistence type="inferred from homology"/>
<name>A0ABV7GAA8_9GAMM</name>
<dbReference type="InterPro" id="IPR006260">
    <property type="entry name" value="TonB/TolA_C"/>
</dbReference>
<dbReference type="Gene3D" id="3.30.1150.10">
    <property type="match status" value="1"/>
</dbReference>
<keyword evidence="5" id="KW-0997">Cell inner membrane</keyword>
<keyword evidence="9" id="KW-0472">Membrane</keyword>
<evidence type="ECO:0000259" key="11">
    <source>
        <dbReference type="PROSITE" id="PS52015"/>
    </source>
</evidence>
<reference evidence="13" key="1">
    <citation type="journal article" date="2019" name="Int. J. Syst. Evol. Microbiol.">
        <title>The Global Catalogue of Microorganisms (GCM) 10K type strain sequencing project: providing services to taxonomists for standard genome sequencing and annotation.</title>
        <authorList>
            <consortium name="The Broad Institute Genomics Platform"/>
            <consortium name="The Broad Institute Genome Sequencing Center for Infectious Disease"/>
            <person name="Wu L."/>
            <person name="Ma J."/>
        </authorList>
    </citation>
    <scope>NUCLEOTIDE SEQUENCE [LARGE SCALE GENOMIC DNA]</scope>
    <source>
        <strain evidence="13">KCTC 52277</strain>
    </source>
</reference>
<keyword evidence="4" id="KW-1003">Cell membrane</keyword>
<protein>
    <submittedName>
        <fullName evidence="12">TonB family protein</fullName>
    </submittedName>
</protein>
<feature type="domain" description="TonB C-terminal" evidence="11">
    <location>
        <begin position="276"/>
        <end position="366"/>
    </location>
</feature>
<dbReference type="Pfam" id="PF03544">
    <property type="entry name" value="TonB_C"/>
    <property type="match status" value="1"/>
</dbReference>
<sequence>MTLKPIILAVAIATLPCTVQAETSFSDAYAAYQSAVENSDAAEQLKQAKLAFELGKAKFGESHINSANLAMNYAKAIELRENFSIRNASGEEFLKPSELRALALGIYEAEYGKEALELIDPLMQLANSYRYPDRNDRKKKAAVDRAVELSEKQGPLFRAKVYTEAGTVLQSVPKYRSESRRHILNAYELYEEHAPVDSIERNLAAFQVAKYYMSDGKYSAAENLLVSVVEQFQKLEHTSNVELVAHAFLVKIYENKGEPEAATQHCLAIGSMTPWSDSQQQEPIYQKLPDYPVAALRRGKSGWVKMSFTVDKMGFVRDPKVIDSKNGNSFEKIALANIKEWRYAPKFENGQPVEASTTVQFDYKAK</sequence>
<dbReference type="PROSITE" id="PS52015">
    <property type="entry name" value="TONB_CTD"/>
    <property type="match status" value="1"/>
</dbReference>
<dbReference type="SUPFAM" id="SSF74653">
    <property type="entry name" value="TolA/TonB C-terminal domain"/>
    <property type="match status" value="1"/>
</dbReference>
<dbReference type="EMBL" id="JBHRTD010000012">
    <property type="protein sequence ID" value="MFC3138468.1"/>
    <property type="molecule type" value="Genomic_DNA"/>
</dbReference>
<accession>A0ABV7GAA8</accession>
<dbReference type="PANTHER" id="PTHR33446:SF14">
    <property type="entry name" value="PROTEIN TONB"/>
    <property type="match status" value="1"/>
</dbReference>
<comment type="caution">
    <text evidence="12">The sequence shown here is derived from an EMBL/GenBank/DDBJ whole genome shotgun (WGS) entry which is preliminary data.</text>
</comment>
<evidence type="ECO:0000256" key="4">
    <source>
        <dbReference type="ARBA" id="ARBA00022475"/>
    </source>
</evidence>
<evidence type="ECO:0000256" key="10">
    <source>
        <dbReference type="SAM" id="SignalP"/>
    </source>
</evidence>
<dbReference type="NCBIfam" id="TIGR01352">
    <property type="entry name" value="tonB_Cterm"/>
    <property type="match status" value="1"/>
</dbReference>
<evidence type="ECO:0000256" key="2">
    <source>
        <dbReference type="ARBA" id="ARBA00006555"/>
    </source>
</evidence>
<dbReference type="PANTHER" id="PTHR33446">
    <property type="entry name" value="PROTEIN TONB-RELATED"/>
    <property type="match status" value="1"/>
</dbReference>
<feature type="chain" id="PRO_5047145364" evidence="10">
    <location>
        <begin position="22"/>
        <end position="366"/>
    </location>
</feature>
<dbReference type="InterPro" id="IPR011990">
    <property type="entry name" value="TPR-like_helical_dom_sf"/>
</dbReference>
<keyword evidence="8" id="KW-1133">Transmembrane helix</keyword>
<evidence type="ECO:0000256" key="1">
    <source>
        <dbReference type="ARBA" id="ARBA00004383"/>
    </source>
</evidence>
<dbReference type="InterPro" id="IPR051045">
    <property type="entry name" value="TonB-dependent_transducer"/>
</dbReference>
<dbReference type="Gene3D" id="1.25.40.10">
    <property type="entry name" value="Tetratricopeptide repeat domain"/>
    <property type="match status" value="1"/>
</dbReference>
<organism evidence="12 13">
    <name type="scientific">Shewanella submarina</name>
    <dbReference type="NCBI Taxonomy" id="2016376"/>
    <lineage>
        <taxon>Bacteria</taxon>
        <taxon>Pseudomonadati</taxon>
        <taxon>Pseudomonadota</taxon>
        <taxon>Gammaproteobacteria</taxon>
        <taxon>Alteromonadales</taxon>
        <taxon>Shewanellaceae</taxon>
        <taxon>Shewanella</taxon>
    </lineage>
</organism>
<evidence type="ECO:0000256" key="3">
    <source>
        <dbReference type="ARBA" id="ARBA00022448"/>
    </source>
</evidence>
<evidence type="ECO:0000256" key="7">
    <source>
        <dbReference type="ARBA" id="ARBA00022927"/>
    </source>
</evidence>
<feature type="signal peptide" evidence="10">
    <location>
        <begin position="1"/>
        <end position="21"/>
    </location>
</feature>
<evidence type="ECO:0000256" key="8">
    <source>
        <dbReference type="ARBA" id="ARBA00022989"/>
    </source>
</evidence>
<dbReference type="Proteomes" id="UP001595621">
    <property type="component" value="Unassembled WGS sequence"/>
</dbReference>
<dbReference type="RefSeq" id="WP_248935695.1">
    <property type="nucleotide sequence ID" value="NZ_JAKILF010000003.1"/>
</dbReference>
<evidence type="ECO:0000256" key="6">
    <source>
        <dbReference type="ARBA" id="ARBA00022692"/>
    </source>
</evidence>
<keyword evidence="13" id="KW-1185">Reference proteome</keyword>
<comment type="similarity">
    <text evidence="2">Belongs to the TonB family.</text>
</comment>
<keyword evidence="7" id="KW-0653">Protein transport</keyword>
<keyword evidence="3" id="KW-0813">Transport</keyword>
<evidence type="ECO:0000256" key="5">
    <source>
        <dbReference type="ARBA" id="ARBA00022519"/>
    </source>
</evidence>
<evidence type="ECO:0000313" key="12">
    <source>
        <dbReference type="EMBL" id="MFC3138468.1"/>
    </source>
</evidence>
<comment type="subcellular location">
    <subcellularLocation>
        <location evidence="1">Cell inner membrane</location>
        <topology evidence="1">Single-pass membrane protein</topology>
        <orientation evidence="1">Periplasmic side</orientation>
    </subcellularLocation>
</comment>
<keyword evidence="10" id="KW-0732">Signal</keyword>
<gene>
    <name evidence="12" type="ORF">ACFOE0_09755</name>
</gene>
<keyword evidence="6" id="KW-0812">Transmembrane</keyword>
<evidence type="ECO:0000256" key="9">
    <source>
        <dbReference type="ARBA" id="ARBA00023136"/>
    </source>
</evidence>
<dbReference type="InterPro" id="IPR037682">
    <property type="entry name" value="TonB_C"/>
</dbReference>
<evidence type="ECO:0000313" key="13">
    <source>
        <dbReference type="Proteomes" id="UP001595621"/>
    </source>
</evidence>